<dbReference type="Proteomes" id="UP001149140">
    <property type="component" value="Unassembled WGS sequence"/>
</dbReference>
<dbReference type="InterPro" id="IPR001343">
    <property type="entry name" value="Hemolysn_Ca-bd"/>
</dbReference>
<dbReference type="AlphaFoldDB" id="A0A9X3MQ11"/>
<dbReference type="Pfam" id="PF00353">
    <property type="entry name" value="HemolysinCabind"/>
    <property type="match status" value="3"/>
</dbReference>
<dbReference type="EMBL" id="JAPDOD010000005">
    <property type="protein sequence ID" value="MDA0160302.1"/>
    <property type="molecule type" value="Genomic_DNA"/>
</dbReference>
<feature type="signal peptide" evidence="2">
    <location>
        <begin position="1"/>
        <end position="22"/>
    </location>
</feature>
<dbReference type="PROSITE" id="PS00330">
    <property type="entry name" value="HEMOLYSIN_CALCIUM"/>
    <property type="match status" value="2"/>
</dbReference>
<reference evidence="3" key="1">
    <citation type="submission" date="2022-10" db="EMBL/GenBank/DDBJ databases">
        <title>The WGS of Solirubrobacter ginsenosidimutans DSM 21036.</title>
        <authorList>
            <person name="Jiang Z."/>
        </authorList>
    </citation>
    <scope>NUCLEOTIDE SEQUENCE</scope>
    <source>
        <strain evidence="3">DSM 21036</strain>
    </source>
</reference>
<comment type="caution">
    <text evidence="3">The sequence shown here is derived from an EMBL/GenBank/DDBJ whole genome shotgun (WGS) entry which is preliminary data.</text>
</comment>
<evidence type="ECO:0000313" key="3">
    <source>
        <dbReference type="EMBL" id="MDA0160302.1"/>
    </source>
</evidence>
<feature type="chain" id="PRO_5040763873" description="Calcium-binding protein" evidence="2">
    <location>
        <begin position="23"/>
        <end position="516"/>
    </location>
</feature>
<protein>
    <recommendedName>
        <fullName evidence="5">Calcium-binding protein</fullName>
    </recommendedName>
</protein>
<dbReference type="SUPFAM" id="SSF51120">
    <property type="entry name" value="beta-Roll"/>
    <property type="match status" value="3"/>
</dbReference>
<proteinExistence type="predicted"/>
<organism evidence="3 4">
    <name type="scientific">Solirubrobacter ginsenosidimutans</name>
    <dbReference type="NCBI Taxonomy" id="490573"/>
    <lineage>
        <taxon>Bacteria</taxon>
        <taxon>Bacillati</taxon>
        <taxon>Actinomycetota</taxon>
        <taxon>Thermoleophilia</taxon>
        <taxon>Solirubrobacterales</taxon>
        <taxon>Solirubrobacteraceae</taxon>
        <taxon>Solirubrobacter</taxon>
    </lineage>
</organism>
<evidence type="ECO:0000256" key="1">
    <source>
        <dbReference type="SAM" id="MobiDB-lite"/>
    </source>
</evidence>
<keyword evidence="4" id="KW-1185">Reference proteome</keyword>
<dbReference type="Gene3D" id="2.150.10.10">
    <property type="entry name" value="Serralysin-like metalloprotease, C-terminal"/>
    <property type="match status" value="3"/>
</dbReference>
<feature type="compositionally biased region" description="Low complexity" evidence="1">
    <location>
        <begin position="383"/>
        <end position="393"/>
    </location>
</feature>
<sequence>MVQRSLIAALAALLLVPAAAQAATVSVHDGVLHVAGTAGSERIMFDQLNGGSISVWNMGIDDDLAAGSGCIQTSPSQAQCAPDGIERTLVELGGGDDEYLPGRFTIPTRVEGGAGDDTLADDTGVDELYGGEGDDVLWMDAGPDADPDVLYGGPGYDQASYGQFRGDGGIGVRLSIDGVANDGVPGEGDDIHTDIEALNGGYDDDVLIGTPGDNELDGRSGHDVLYGLGGDDLLRGGEDTDQLYGGEGFDVADYSWEWDPVVVTLDGQANDGTSGENDLVSGDIEGAVGGYGDDVLTGNAGDGLLAGLEGDDRIVDPGGEDLLEGDDGDDEIEAADGAADGVLCGDGFDAVWRDPGDEVDGDCERVTAGRRSVTPTPTPTPTPTATATATPTAGPVRNTVFPTRRPRPAQAPDVTPPTATVLQSTGRARAATLRRSGLLLTVRCNEICRASAEITGSRGTVASGARPGLSFQERRMRVRLSAAGKRALRPGRYQLKVTLTDRAGNKTTIVRPLRVK</sequence>
<dbReference type="InterPro" id="IPR018511">
    <property type="entry name" value="Hemolysin-typ_Ca-bd_CS"/>
</dbReference>
<dbReference type="RefSeq" id="WP_270039076.1">
    <property type="nucleotide sequence ID" value="NZ_JAPDOD010000005.1"/>
</dbReference>
<accession>A0A9X3MQ11</accession>
<name>A0A9X3MQ11_9ACTN</name>
<feature type="region of interest" description="Disordered" evidence="1">
    <location>
        <begin position="368"/>
        <end position="397"/>
    </location>
</feature>
<dbReference type="PRINTS" id="PR00313">
    <property type="entry name" value="CABNDNGRPT"/>
</dbReference>
<gene>
    <name evidence="3" type="ORF">OM076_08505</name>
</gene>
<dbReference type="InterPro" id="IPR011049">
    <property type="entry name" value="Serralysin-like_metalloprot_C"/>
</dbReference>
<evidence type="ECO:0000313" key="4">
    <source>
        <dbReference type="Proteomes" id="UP001149140"/>
    </source>
</evidence>
<evidence type="ECO:0008006" key="5">
    <source>
        <dbReference type="Google" id="ProtNLM"/>
    </source>
</evidence>
<evidence type="ECO:0000256" key="2">
    <source>
        <dbReference type="SAM" id="SignalP"/>
    </source>
</evidence>
<keyword evidence="2" id="KW-0732">Signal</keyword>
<dbReference type="GO" id="GO:0005509">
    <property type="term" value="F:calcium ion binding"/>
    <property type="evidence" value="ECO:0007669"/>
    <property type="project" value="InterPro"/>
</dbReference>